<dbReference type="Gene3D" id="1.10.10.60">
    <property type="entry name" value="Homeodomain-like"/>
    <property type="match status" value="2"/>
</dbReference>
<feature type="domain" description="HTH araC/xylS-type" evidence="5">
    <location>
        <begin position="261"/>
        <end position="359"/>
    </location>
</feature>
<evidence type="ECO:0000256" key="4">
    <source>
        <dbReference type="PROSITE-ProRule" id="PRU00169"/>
    </source>
</evidence>
<dbReference type="GO" id="GO:0043565">
    <property type="term" value="F:sequence-specific DNA binding"/>
    <property type="evidence" value="ECO:0007669"/>
    <property type="project" value="InterPro"/>
</dbReference>
<organism evidence="7 8">
    <name type="scientific">Paenibacillus lautus</name>
    <name type="common">Bacillus lautus</name>
    <dbReference type="NCBI Taxonomy" id="1401"/>
    <lineage>
        <taxon>Bacteria</taxon>
        <taxon>Bacillati</taxon>
        <taxon>Bacillota</taxon>
        <taxon>Bacilli</taxon>
        <taxon>Bacillales</taxon>
        <taxon>Paenibacillaceae</taxon>
        <taxon>Paenibacillus</taxon>
    </lineage>
</organism>
<dbReference type="PROSITE" id="PS50110">
    <property type="entry name" value="RESPONSE_REGULATORY"/>
    <property type="match status" value="1"/>
</dbReference>
<proteinExistence type="predicted"/>
<accession>A0A385TKA6</accession>
<name>A0A385TKA6_PAELA</name>
<dbReference type="GO" id="GO:0003700">
    <property type="term" value="F:DNA-binding transcription factor activity"/>
    <property type="evidence" value="ECO:0007669"/>
    <property type="project" value="InterPro"/>
</dbReference>
<evidence type="ECO:0000256" key="2">
    <source>
        <dbReference type="ARBA" id="ARBA00023125"/>
    </source>
</evidence>
<dbReference type="EMBL" id="CP032412">
    <property type="protein sequence ID" value="AYB44066.1"/>
    <property type="molecule type" value="Genomic_DNA"/>
</dbReference>
<dbReference type="CDD" id="cd17536">
    <property type="entry name" value="REC_YesN-like"/>
    <property type="match status" value="1"/>
</dbReference>
<evidence type="ECO:0000259" key="6">
    <source>
        <dbReference type="PROSITE" id="PS50110"/>
    </source>
</evidence>
<evidence type="ECO:0000313" key="8">
    <source>
        <dbReference type="Proteomes" id="UP000266552"/>
    </source>
</evidence>
<protein>
    <submittedName>
        <fullName evidence="7">Response regulator</fullName>
    </submittedName>
</protein>
<dbReference type="SMART" id="SM00448">
    <property type="entry name" value="REC"/>
    <property type="match status" value="1"/>
</dbReference>
<keyword evidence="2" id="KW-0238">DNA-binding</keyword>
<evidence type="ECO:0000259" key="5">
    <source>
        <dbReference type="PROSITE" id="PS01124"/>
    </source>
</evidence>
<evidence type="ECO:0000256" key="1">
    <source>
        <dbReference type="ARBA" id="ARBA00023015"/>
    </source>
</evidence>
<sequence length="362" mass="40999">MHSRNPLYILGTLDNCQRWRFIAQMYTVMIAENEPWVLKGIVEMVKSAGEEFQVAGECSNGKEAWSMIQEVWPMLLITDIMMPELDGLSLIKRIAEHRIPLVSVIISGYDNFQYAQKAMSYGVSEYLLKPVEFETLTEALGRSKEKLESLKDLNDYIVKFQSLLDNNQGLALDTLMHKQSQLIQSVLRLNTLNKNARIGLLNIMETKLRSLLSDIGAASGDIPKNISNDDGAILKYYMALLEKWYLEYPVMGKASLPEAIAQSCRHIEAKYKSNLTLTEMANLTNFSISHFSALFKKHTGSSLVGYINRLRIDEAKKLLRTTSYAISEIAEIVGYTSSPYFTRVFKAHTGVAPLEYRRRTGS</sequence>
<feature type="domain" description="Response regulatory" evidence="6">
    <location>
        <begin position="27"/>
        <end position="144"/>
    </location>
</feature>
<dbReference type="InterPro" id="IPR001789">
    <property type="entry name" value="Sig_transdc_resp-reg_receiver"/>
</dbReference>
<dbReference type="Pfam" id="PF00072">
    <property type="entry name" value="Response_reg"/>
    <property type="match status" value="1"/>
</dbReference>
<dbReference type="PANTHER" id="PTHR43280">
    <property type="entry name" value="ARAC-FAMILY TRANSCRIPTIONAL REGULATOR"/>
    <property type="match status" value="1"/>
</dbReference>
<dbReference type="Gene3D" id="3.40.50.2300">
    <property type="match status" value="1"/>
</dbReference>
<dbReference type="SUPFAM" id="SSF46689">
    <property type="entry name" value="Homeodomain-like"/>
    <property type="match status" value="2"/>
</dbReference>
<dbReference type="AlphaFoldDB" id="A0A385TKA6"/>
<dbReference type="InterPro" id="IPR018060">
    <property type="entry name" value="HTH_AraC"/>
</dbReference>
<dbReference type="InterPro" id="IPR018062">
    <property type="entry name" value="HTH_AraC-typ_CS"/>
</dbReference>
<keyword evidence="1" id="KW-0805">Transcription regulation</keyword>
<dbReference type="InterPro" id="IPR011006">
    <property type="entry name" value="CheY-like_superfamily"/>
</dbReference>
<dbReference type="PRINTS" id="PR00032">
    <property type="entry name" value="HTHARAC"/>
</dbReference>
<keyword evidence="4" id="KW-0597">Phosphoprotein</keyword>
<evidence type="ECO:0000313" key="7">
    <source>
        <dbReference type="EMBL" id="AYB44066.1"/>
    </source>
</evidence>
<keyword evidence="3" id="KW-0804">Transcription</keyword>
<dbReference type="GO" id="GO:0000160">
    <property type="term" value="P:phosphorelay signal transduction system"/>
    <property type="evidence" value="ECO:0007669"/>
    <property type="project" value="InterPro"/>
</dbReference>
<dbReference type="SUPFAM" id="SSF52172">
    <property type="entry name" value="CheY-like"/>
    <property type="match status" value="1"/>
</dbReference>
<dbReference type="Pfam" id="PF12833">
    <property type="entry name" value="HTH_18"/>
    <property type="match status" value="1"/>
</dbReference>
<dbReference type="KEGG" id="plw:D5F53_12515"/>
<dbReference type="Proteomes" id="UP000266552">
    <property type="component" value="Chromosome"/>
</dbReference>
<dbReference type="InterPro" id="IPR020449">
    <property type="entry name" value="Tscrpt_reg_AraC-type_HTH"/>
</dbReference>
<dbReference type="InterPro" id="IPR009057">
    <property type="entry name" value="Homeodomain-like_sf"/>
</dbReference>
<dbReference type="PROSITE" id="PS00041">
    <property type="entry name" value="HTH_ARAC_FAMILY_1"/>
    <property type="match status" value="1"/>
</dbReference>
<dbReference type="SMART" id="SM00342">
    <property type="entry name" value="HTH_ARAC"/>
    <property type="match status" value="1"/>
</dbReference>
<keyword evidence="8" id="KW-1185">Reference proteome</keyword>
<dbReference type="PANTHER" id="PTHR43280:SF2">
    <property type="entry name" value="HTH-TYPE TRANSCRIPTIONAL REGULATOR EXSA"/>
    <property type="match status" value="1"/>
</dbReference>
<gene>
    <name evidence="7" type="ORF">D5F53_12515</name>
</gene>
<evidence type="ECO:0000256" key="3">
    <source>
        <dbReference type="ARBA" id="ARBA00023163"/>
    </source>
</evidence>
<dbReference type="PROSITE" id="PS01124">
    <property type="entry name" value="HTH_ARAC_FAMILY_2"/>
    <property type="match status" value="1"/>
</dbReference>
<reference evidence="7 8" key="1">
    <citation type="submission" date="2018-09" db="EMBL/GenBank/DDBJ databases">
        <title>Genome Sequence of Paenibacillus lautus Strain E7593-69, Azo Dye-Degrading Bacteria, Isolated from Commercial Tattoo Inks.</title>
        <authorList>
            <person name="Nho S.W."/>
            <person name="Kim S.-J."/>
            <person name="Kweon O."/>
            <person name="Cerniglia C.E."/>
        </authorList>
    </citation>
    <scope>NUCLEOTIDE SEQUENCE [LARGE SCALE GENOMIC DNA]</scope>
    <source>
        <strain evidence="7 8">E7593-69</strain>
    </source>
</reference>
<feature type="modified residue" description="4-aspartylphosphate" evidence="4">
    <location>
        <position position="79"/>
    </location>
</feature>